<proteinExistence type="predicted"/>
<dbReference type="Proteomes" id="UP001437256">
    <property type="component" value="Unassembled WGS sequence"/>
</dbReference>
<evidence type="ECO:0000313" key="2">
    <source>
        <dbReference type="Proteomes" id="UP001437256"/>
    </source>
</evidence>
<gene>
    <name evidence="1" type="ORF">AAF712_014696</name>
</gene>
<comment type="caution">
    <text evidence="1">The sequence shown here is derived from an EMBL/GenBank/DDBJ whole genome shotgun (WGS) entry which is preliminary data.</text>
</comment>
<organism evidence="1 2">
    <name type="scientific">Marasmius tenuissimus</name>
    <dbReference type="NCBI Taxonomy" id="585030"/>
    <lineage>
        <taxon>Eukaryota</taxon>
        <taxon>Fungi</taxon>
        <taxon>Dikarya</taxon>
        <taxon>Basidiomycota</taxon>
        <taxon>Agaricomycotina</taxon>
        <taxon>Agaricomycetes</taxon>
        <taxon>Agaricomycetidae</taxon>
        <taxon>Agaricales</taxon>
        <taxon>Marasmiineae</taxon>
        <taxon>Marasmiaceae</taxon>
        <taxon>Marasmius</taxon>
    </lineage>
</organism>
<accession>A0ABR2ZBH9</accession>
<name>A0ABR2ZBH9_9AGAR</name>
<keyword evidence="2" id="KW-1185">Reference proteome</keyword>
<reference evidence="1 2" key="1">
    <citation type="submission" date="2024-05" db="EMBL/GenBank/DDBJ databases">
        <title>A draft genome resource for the thread blight pathogen Marasmius tenuissimus strain MS-2.</title>
        <authorList>
            <person name="Yulfo-Soto G.E."/>
            <person name="Baruah I.K."/>
            <person name="Amoako-Attah I."/>
            <person name="Bukari Y."/>
            <person name="Meinhardt L.W."/>
            <person name="Bailey B.A."/>
            <person name="Cohen S.P."/>
        </authorList>
    </citation>
    <scope>NUCLEOTIDE SEQUENCE [LARGE SCALE GENOMIC DNA]</scope>
    <source>
        <strain evidence="1 2">MS-2</strain>
    </source>
</reference>
<evidence type="ECO:0000313" key="1">
    <source>
        <dbReference type="EMBL" id="KAL0058625.1"/>
    </source>
</evidence>
<dbReference type="EMBL" id="JBBXMP010000293">
    <property type="protein sequence ID" value="KAL0058625.1"/>
    <property type="molecule type" value="Genomic_DNA"/>
</dbReference>
<protein>
    <submittedName>
        <fullName evidence="1">Uncharacterized protein</fullName>
    </submittedName>
</protein>
<sequence length="89" mass="9899">MAPTAFWAQEGDTDGCTDASMLDQPHDRAFGVMHLVDGQPEFFNAEREIDMLMSAAACDEWEESDDELPKLRDVLWGASGIDDSDEEES</sequence>